<evidence type="ECO:0000256" key="12">
    <source>
        <dbReference type="RuleBase" id="RU003357"/>
    </source>
</evidence>
<organism evidence="16 17">
    <name type="scientific">Sphingosinicella soli</name>
    <dbReference type="NCBI Taxonomy" id="333708"/>
    <lineage>
        <taxon>Bacteria</taxon>
        <taxon>Pseudomonadati</taxon>
        <taxon>Pseudomonadota</taxon>
        <taxon>Alphaproteobacteria</taxon>
        <taxon>Sphingomonadales</taxon>
        <taxon>Sphingosinicellaceae</taxon>
        <taxon>Sphingosinicella</taxon>
    </lineage>
</organism>
<keyword evidence="17" id="KW-1185">Reference proteome</keyword>
<keyword evidence="7" id="KW-0406">Ion transport</keyword>
<evidence type="ECO:0000256" key="9">
    <source>
        <dbReference type="ARBA" id="ARBA00023136"/>
    </source>
</evidence>
<dbReference type="Proteomes" id="UP000566324">
    <property type="component" value="Unassembled WGS sequence"/>
</dbReference>
<keyword evidence="6" id="KW-0408">Iron</keyword>
<keyword evidence="4" id="KW-0410">Iron transport</keyword>
<dbReference type="GO" id="GO:0009279">
    <property type="term" value="C:cell outer membrane"/>
    <property type="evidence" value="ECO:0007669"/>
    <property type="project" value="UniProtKB-SubCell"/>
</dbReference>
<keyword evidence="13" id="KW-0732">Signal</keyword>
<dbReference type="InterPro" id="IPR039426">
    <property type="entry name" value="TonB-dep_rcpt-like"/>
</dbReference>
<feature type="signal peptide" evidence="13">
    <location>
        <begin position="1"/>
        <end position="27"/>
    </location>
</feature>
<keyword evidence="9 11" id="KW-0472">Membrane</keyword>
<dbReference type="Pfam" id="PF07715">
    <property type="entry name" value="Plug"/>
    <property type="match status" value="1"/>
</dbReference>
<evidence type="ECO:0000256" key="2">
    <source>
        <dbReference type="ARBA" id="ARBA00022448"/>
    </source>
</evidence>
<proteinExistence type="inferred from homology"/>
<keyword evidence="2 11" id="KW-0813">Transport</keyword>
<gene>
    <name evidence="16" type="ORF">GGQ98_002659</name>
</gene>
<comment type="similarity">
    <text evidence="11 12">Belongs to the TonB-dependent receptor family.</text>
</comment>
<accession>A0A7W7B4M6</accession>
<evidence type="ECO:0000256" key="13">
    <source>
        <dbReference type="SAM" id="SignalP"/>
    </source>
</evidence>
<feature type="domain" description="TonB-dependent receptor-like beta-barrel" evidence="14">
    <location>
        <begin position="288"/>
        <end position="684"/>
    </location>
</feature>
<dbReference type="SUPFAM" id="SSF56935">
    <property type="entry name" value="Porins"/>
    <property type="match status" value="1"/>
</dbReference>
<dbReference type="PANTHER" id="PTHR32552">
    <property type="entry name" value="FERRICHROME IRON RECEPTOR-RELATED"/>
    <property type="match status" value="1"/>
</dbReference>
<feature type="domain" description="TonB-dependent receptor plug" evidence="15">
    <location>
        <begin position="52"/>
        <end position="157"/>
    </location>
</feature>
<keyword evidence="10 11" id="KW-0998">Cell outer membrane</keyword>
<evidence type="ECO:0000256" key="10">
    <source>
        <dbReference type="ARBA" id="ARBA00023237"/>
    </source>
</evidence>
<evidence type="ECO:0000256" key="6">
    <source>
        <dbReference type="ARBA" id="ARBA00023004"/>
    </source>
</evidence>
<keyword evidence="8 12" id="KW-0798">TonB box</keyword>
<comment type="caution">
    <text evidence="16">The sequence shown here is derived from an EMBL/GenBank/DDBJ whole genome shotgun (WGS) entry which is preliminary data.</text>
</comment>
<dbReference type="InterPro" id="IPR012910">
    <property type="entry name" value="Plug_dom"/>
</dbReference>
<dbReference type="EMBL" id="JACHNZ010000032">
    <property type="protein sequence ID" value="MBB4633030.1"/>
    <property type="molecule type" value="Genomic_DNA"/>
</dbReference>
<evidence type="ECO:0000256" key="3">
    <source>
        <dbReference type="ARBA" id="ARBA00022452"/>
    </source>
</evidence>
<dbReference type="PANTHER" id="PTHR32552:SF81">
    <property type="entry name" value="TONB-DEPENDENT OUTER MEMBRANE RECEPTOR"/>
    <property type="match status" value="1"/>
</dbReference>
<protein>
    <submittedName>
        <fullName evidence="16">Iron complex outermembrane receptor protein</fullName>
    </submittedName>
</protein>
<comment type="subcellular location">
    <subcellularLocation>
        <location evidence="1 11">Cell outer membrane</location>
        <topology evidence="1 11">Multi-pass membrane protein</topology>
    </subcellularLocation>
</comment>
<evidence type="ECO:0000256" key="8">
    <source>
        <dbReference type="ARBA" id="ARBA00023077"/>
    </source>
</evidence>
<evidence type="ECO:0000259" key="15">
    <source>
        <dbReference type="Pfam" id="PF07715"/>
    </source>
</evidence>
<evidence type="ECO:0000259" key="14">
    <source>
        <dbReference type="Pfam" id="PF00593"/>
    </source>
</evidence>
<reference evidence="16 17" key="1">
    <citation type="submission" date="2020-08" db="EMBL/GenBank/DDBJ databases">
        <title>Genomic Encyclopedia of Type Strains, Phase IV (KMG-IV): sequencing the most valuable type-strain genomes for metagenomic binning, comparative biology and taxonomic classification.</title>
        <authorList>
            <person name="Goeker M."/>
        </authorList>
    </citation>
    <scope>NUCLEOTIDE SEQUENCE [LARGE SCALE GENOMIC DNA]</scope>
    <source>
        <strain evidence="16 17">DSM 17328</strain>
    </source>
</reference>
<evidence type="ECO:0000313" key="16">
    <source>
        <dbReference type="EMBL" id="MBB4633030.1"/>
    </source>
</evidence>
<feature type="chain" id="PRO_5031026353" evidence="13">
    <location>
        <begin position="28"/>
        <end position="727"/>
    </location>
</feature>
<dbReference type="GO" id="GO:0006826">
    <property type="term" value="P:iron ion transport"/>
    <property type="evidence" value="ECO:0007669"/>
    <property type="project" value="UniProtKB-KW"/>
</dbReference>
<evidence type="ECO:0000313" key="17">
    <source>
        <dbReference type="Proteomes" id="UP000566324"/>
    </source>
</evidence>
<dbReference type="Gene3D" id="2.40.170.20">
    <property type="entry name" value="TonB-dependent receptor, beta-barrel domain"/>
    <property type="match status" value="1"/>
</dbReference>
<dbReference type="Pfam" id="PF00593">
    <property type="entry name" value="TonB_dep_Rec_b-barrel"/>
    <property type="match status" value="1"/>
</dbReference>
<dbReference type="RefSeq" id="WP_184070261.1">
    <property type="nucleotide sequence ID" value="NZ_JACHNZ010000032.1"/>
</dbReference>
<name>A0A7W7B4M6_9SPHN</name>
<dbReference type="PROSITE" id="PS52016">
    <property type="entry name" value="TONB_DEPENDENT_REC_3"/>
    <property type="match status" value="1"/>
</dbReference>
<keyword evidence="3 11" id="KW-1134">Transmembrane beta strand</keyword>
<keyword evidence="5 11" id="KW-0812">Transmembrane</keyword>
<keyword evidence="16" id="KW-0675">Receptor</keyword>
<evidence type="ECO:0000256" key="11">
    <source>
        <dbReference type="PROSITE-ProRule" id="PRU01360"/>
    </source>
</evidence>
<evidence type="ECO:0000256" key="7">
    <source>
        <dbReference type="ARBA" id="ARBA00023065"/>
    </source>
</evidence>
<evidence type="ECO:0000256" key="1">
    <source>
        <dbReference type="ARBA" id="ARBA00004571"/>
    </source>
</evidence>
<evidence type="ECO:0000256" key="5">
    <source>
        <dbReference type="ARBA" id="ARBA00022692"/>
    </source>
</evidence>
<dbReference type="CDD" id="cd01347">
    <property type="entry name" value="ligand_gated_channel"/>
    <property type="match status" value="1"/>
</dbReference>
<evidence type="ECO:0000256" key="4">
    <source>
        <dbReference type="ARBA" id="ARBA00022496"/>
    </source>
</evidence>
<dbReference type="AlphaFoldDB" id="A0A7W7B4M6"/>
<dbReference type="InterPro" id="IPR036942">
    <property type="entry name" value="Beta-barrel_TonB_sf"/>
</dbReference>
<sequence>MSRFKNTCGFALMVSTAASALCGTAIAQENPGASSGGFEDIIVTARKREENLQQVPDTVTAFSASVIEERRLERIDDFLAVTPNVNITNDQDTATNNISIRGLGSNRNQAAAVAFSVDGVILPDADAFTMDLTDVERLEVLKGPQGALYGKGAIAGAINITTKRPTNTFEGEAKLSYGTGDAWRVFGAVSGPIVPDLVLARVTVSHRDGNGTIKNDFDGRTLDRNRQTRVSGRIIIEPTDDFSIDLRAAHMDEKGGALWFSLVDVLGTTGGEITEEMAAVRPNLDGPSSTDRTVTDLSMSLNYDTSIGTFTSITAWDKIDVDFSEDLDISPFPLVPFTRQLRVTESWSQELRLTSPGAQRLRYILGAYYQHSKRDVTTLASLDACLFAGTCITPDGFESSGLIIDATLADTRLTFNQYAVFGQLNYDLLDTLELTAALRYDTNEAKQDDYLASATDKATFSKLQPKVSLAYKPSDELTLYATYSQGFKSGSFNPIAAGAAFPRVIGKETSRNYEIGTKTSWLDRRVILNVAAFYTQHLNPQIFQLDAATFTQGSLNARKAAIKGFEFELAARPVKGLDLNAAFGYIDTKIKDFDGTTDAYVGQQLPNAPKYTLNLGAQYTLDLSDDMAARARVDFNAKGRQSFQDFQLPATPDAYLFQKAYSTVDAQIGVEGERWGLTVFGRNLFKTHYATSAFSRYIFAAGLVPLGSDAIQPDPGRTFGVEARVKF</sequence>
<dbReference type="InterPro" id="IPR000531">
    <property type="entry name" value="Beta-barrel_TonB"/>
</dbReference>